<evidence type="ECO:0000313" key="9">
    <source>
        <dbReference type="EMBL" id="KAH6652182.1"/>
    </source>
</evidence>
<feature type="repeat" description="WD" evidence="7">
    <location>
        <begin position="1212"/>
        <end position="1253"/>
    </location>
</feature>
<dbReference type="PROSITE" id="PS00678">
    <property type="entry name" value="WD_REPEATS_1"/>
    <property type="match status" value="12"/>
</dbReference>
<keyword evidence="10" id="KW-1185">Reference proteome</keyword>
<feature type="domain" description="NACHT" evidence="8">
    <location>
        <begin position="309"/>
        <end position="453"/>
    </location>
</feature>
<dbReference type="SMART" id="SM00564">
    <property type="entry name" value="PQQ"/>
    <property type="match status" value="10"/>
</dbReference>
<dbReference type="Gene3D" id="2.130.10.10">
    <property type="entry name" value="YVTN repeat-like/Quinoprotein amine dehydrogenase"/>
    <property type="match status" value="6"/>
</dbReference>
<evidence type="ECO:0000256" key="6">
    <source>
        <dbReference type="ARBA" id="ARBA00043913"/>
    </source>
</evidence>
<evidence type="ECO:0000313" key="10">
    <source>
        <dbReference type="Proteomes" id="UP000758603"/>
    </source>
</evidence>
<dbReference type="InterPro" id="IPR007111">
    <property type="entry name" value="NACHT_NTPase"/>
</dbReference>
<dbReference type="Pfam" id="PF25173">
    <property type="entry name" value="Beta-prop_WDR3_1st"/>
    <property type="match status" value="1"/>
</dbReference>
<name>A0A9P8UHM5_9PEZI</name>
<dbReference type="GO" id="GO:0005634">
    <property type="term" value="C:nucleus"/>
    <property type="evidence" value="ECO:0007669"/>
    <property type="project" value="TreeGrafter"/>
</dbReference>
<dbReference type="Pfam" id="PF06985">
    <property type="entry name" value="HET"/>
    <property type="match status" value="1"/>
</dbReference>
<feature type="repeat" description="WD" evidence="7">
    <location>
        <begin position="876"/>
        <end position="917"/>
    </location>
</feature>
<dbReference type="PRINTS" id="PR00320">
    <property type="entry name" value="GPROTEINBRPT"/>
</dbReference>
<keyword evidence="2" id="KW-0677">Repeat</keyword>
<feature type="repeat" description="WD" evidence="7">
    <location>
        <begin position="1128"/>
        <end position="1169"/>
    </location>
</feature>
<dbReference type="SUPFAM" id="SSF50969">
    <property type="entry name" value="YVTN repeat-like/Quinoprotein amine dehydrogenase"/>
    <property type="match status" value="1"/>
</dbReference>
<evidence type="ECO:0000256" key="1">
    <source>
        <dbReference type="ARBA" id="ARBA00022574"/>
    </source>
</evidence>
<evidence type="ECO:0000256" key="4">
    <source>
        <dbReference type="ARBA" id="ARBA00038415"/>
    </source>
</evidence>
<feature type="repeat" description="WD" evidence="7">
    <location>
        <begin position="1170"/>
        <end position="1211"/>
    </location>
</feature>
<dbReference type="RefSeq" id="XP_045956460.1">
    <property type="nucleotide sequence ID" value="XM_046107725.1"/>
</dbReference>
<comment type="caution">
    <text evidence="9">The sequence shown here is derived from an EMBL/GenBank/DDBJ whole genome shotgun (WGS) entry which is preliminary data.</text>
</comment>
<gene>
    <name evidence="9" type="ORF">BKA67DRAFT_660945</name>
</gene>
<feature type="repeat" description="WD" evidence="7">
    <location>
        <begin position="960"/>
        <end position="1001"/>
    </location>
</feature>
<keyword evidence="3" id="KW-0175">Coiled coil</keyword>
<feature type="repeat" description="WD" evidence="7">
    <location>
        <begin position="834"/>
        <end position="875"/>
    </location>
</feature>
<proteinExistence type="inferred from homology"/>
<dbReference type="InterPro" id="IPR015943">
    <property type="entry name" value="WD40/YVTN_repeat-like_dom_sf"/>
</dbReference>
<evidence type="ECO:0000259" key="8">
    <source>
        <dbReference type="PROSITE" id="PS50837"/>
    </source>
</evidence>
<feature type="repeat" description="WD" evidence="7">
    <location>
        <begin position="1002"/>
        <end position="1043"/>
    </location>
</feature>
<dbReference type="InterPro" id="IPR011044">
    <property type="entry name" value="Quino_amine_DH_bsu"/>
</dbReference>
<dbReference type="EMBL" id="JAGPXC010000006">
    <property type="protein sequence ID" value="KAH6652182.1"/>
    <property type="molecule type" value="Genomic_DNA"/>
</dbReference>
<dbReference type="OrthoDB" id="538223at2759"/>
<dbReference type="PROSITE" id="PS50294">
    <property type="entry name" value="WD_REPEATS_REGION"/>
    <property type="match status" value="12"/>
</dbReference>
<feature type="repeat" description="WD" evidence="7">
    <location>
        <begin position="1296"/>
        <end position="1330"/>
    </location>
</feature>
<evidence type="ECO:0000256" key="3">
    <source>
        <dbReference type="ARBA" id="ARBA00023054"/>
    </source>
</evidence>
<accession>A0A9P8UHM5</accession>
<sequence length="1446" mass="161608">MRLLQLGAENKLILTPEFTHDIPPYAILSHTWGGNEEEVVYQDIKDDCFQRKPGYQKILFCGDQARRDGLEYFWVDTCCIDKSSSAELTEAINSMFRWYQNAQKCYAYLSDVYCDHGLADEPARSTWKIDFRKSRWFTRGWTLQELIAPAVVEFFSAEGHFLGKKTTLEQLIHEITHIPIRALLPSCLQEFDIESRMSWATNRVTSRGEDKAYCLFGILDVTMPSNYGEGEEGALKRLHRELVVDQGRLSEDTQLQESINQCLANLRISDPRDDKLRILSTKGGLLKDSFRWILENTDFKQWRNDKNSSLLWVKGDPGKGKTMLLCGITDELAGLSTNQPTISYFFCQATDRNLNNATAILRGLIYMFVRQNRSLARYLHEEWKVAGSRLFEDANAWNALTRILTLMLQDRLSHEAVFVIDALDECSDDLPKLINFIVQQSRKGNAKWLVSSRNWLEIEDMLSPASQKVQLSLELNQDSITTAVKVYIRHEAEELRSAKGLDSNKYNHVVDYMNTNADNTFLWVALVVQRLKDAKVRARNILSELYRFPPGLSALYQRMMNLIEGSLDAELCREILSIVSTTYRPVSITELSSMVEPKCFDNLSDLGEVVQLCGSFLTVRDDIVYFIHQSAKDFLVTEATDVVFPPGGVRAKHGALADLSLKLLSRHLKRDLYDLQDPGTFVEDIDPPALDTLAPLRYSCVFWVDHFLDGRSHNSQQDMSVIQEFLHQKYLYWLEALSLLGATVLGIALVTKLHRYAKGYYGMEDLEDWLSDATRFFKYNRAVIAQYPLQVYASALIFSPTSSLVRRRFCKEEPTWLALKPRVDTQWSAHLQTLEGHVNTVSSVAISPDGQFVASASGDSTVRIWDVETGAEQQVLKGHTDHVTSVAISSNSQFVASTSGDQTVRIWDVETGAERQVLKGHTDSVTSVAISPDGQFVASASWDKTVRIWDVATGAEQQVLKGHTDSVTSVAISPDSQFVASTSGDQTVRIWDVDTGTEQQVLKGHTSSVTSVAISPDGQFVVSASGDETVRIWDVETATERQVLKGHTDFVTSVAISPDSQFVASASRDKTVRIWDVEMGAEQQVLKGHTSTVISVAISPDGHFVASASGDQTVRIWDVKTATERQVLKGHIDSVTSVAISPDSQFVASASWDETVRIWDVETGAEQQVLKGHTDSVTSVTISPDSHFVASASWDKTVRIWDVETGAEQQVLKGHTDSVTSVAISPDSQFVASTSEDRTVRIWDVDTGTEQQVLKGHTRTVTSVAISPDSQFVASASWDETVRIWDVETGAERQVLKGHTSTVTSVAISPDGQFVASASRDKTVRIWDVEIAVERQVLESGLADNLQFNLDGTRLFTNIGTFTFTRPDENTSVRGHSSITHQHITQDALALARQYDGFGISQDSRWILSGDKNLLWLPSQYRPGRSAISGNTMVIGAGSVLIMRFR</sequence>
<dbReference type="Pfam" id="PF00400">
    <property type="entry name" value="WD40"/>
    <property type="match status" value="7"/>
</dbReference>
<keyword evidence="1 7" id="KW-0853">WD repeat</keyword>
<dbReference type="InterPro" id="IPR018391">
    <property type="entry name" value="PQQ_b-propeller_rpt"/>
</dbReference>
<dbReference type="InterPro" id="IPR019775">
    <property type="entry name" value="WD40_repeat_CS"/>
</dbReference>
<dbReference type="Gene3D" id="3.40.50.300">
    <property type="entry name" value="P-loop containing nucleotide triphosphate hydrolases"/>
    <property type="match status" value="1"/>
</dbReference>
<reference evidence="9" key="1">
    <citation type="journal article" date="2021" name="Nat. Commun.">
        <title>Genetic determinants of endophytism in the Arabidopsis root mycobiome.</title>
        <authorList>
            <person name="Mesny F."/>
            <person name="Miyauchi S."/>
            <person name="Thiergart T."/>
            <person name="Pickel B."/>
            <person name="Atanasova L."/>
            <person name="Karlsson M."/>
            <person name="Huettel B."/>
            <person name="Barry K.W."/>
            <person name="Haridas S."/>
            <person name="Chen C."/>
            <person name="Bauer D."/>
            <person name="Andreopoulos W."/>
            <person name="Pangilinan J."/>
            <person name="LaButti K."/>
            <person name="Riley R."/>
            <person name="Lipzen A."/>
            <person name="Clum A."/>
            <person name="Drula E."/>
            <person name="Henrissat B."/>
            <person name="Kohler A."/>
            <person name="Grigoriev I.V."/>
            <person name="Martin F.M."/>
            <person name="Hacquard S."/>
        </authorList>
    </citation>
    <scope>NUCLEOTIDE SEQUENCE</scope>
    <source>
        <strain evidence="9">MPI-SDFR-AT-0073</strain>
    </source>
</reference>
<feature type="repeat" description="WD" evidence="7">
    <location>
        <begin position="918"/>
        <end position="959"/>
    </location>
</feature>
<dbReference type="InterPro" id="IPR001680">
    <property type="entry name" value="WD40_rpt"/>
</dbReference>
<dbReference type="Proteomes" id="UP000758603">
    <property type="component" value="Unassembled WGS sequence"/>
</dbReference>
<evidence type="ECO:0000256" key="2">
    <source>
        <dbReference type="ARBA" id="ARBA00022737"/>
    </source>
</evidence>
<feature type="repeat" description="WD" evidence="7">
    <location>
        <begin position="1086"/>
        <end position="1127"/>
    </location>
</feature>
<dbReference type="Pfam" id="PF24883">
    <property type="entry name" value="NPHP3_N"/>
    <property type="match status" value="1"/>
</dbReference>
<dbReference type="SUPFAM" id="SSF50998">
    <property type="entry name" value="Quinoprotein alcohol dehydrogenase-like"/>
    <property type="match status" value="1"/>
</dbReference>
<evidence type="ECO:0000256" key="7">
    <source>
        <dbReference type="PROSITE-ProRule" id="PRU00221"/>
    </source>
</evidence>
<feature type="repeat" description="WD" evidence="7">
    <location>
        <begin position="1044"/>
        <end position="1085"/>
    </location>
</feature>
<dbReference type="CDD" id="cd00200">
    <property type="entry name" value="WD40"/>
    <property type="match status" value="2"/>
</dbReference>
<dbReference type="InterPro" id="IPR027417">
    <property type="entry name" value="P-loop_NTPase"/>
</dbReference>
<feature type="repeat" description="WD" evidence="7">
    <location>
        <begin position="1254"/>
        <end position="1295"/>
    </location>
</feature>
<dbReference type="SMART" id="SM00320">
    <property type="entry name" value="WD40"/>
    <property type="match status" value="12"/>
</dbReference>
<dbReference type="GeneID" id="70136616"/>
<dbReference type="InterPro" id="IPR010730">
    <property type="entry name" value="HET"/>
</dbReference>
<comment type="function">
    <text evidence="6">Involved in mitochondrial fission. Acts as an adapter protein required to form mitochondrial fission complexes. Formation of these complexes is required to promote constriction and fission of the mitochondrial compartment at a late step in mitochondrial division.</text>
</comment>
<dbReference type="InterPro" id="IPR011047">
    <property type="entry name" value="Quinoprotein_ADH-like_sf"/>
</dbReference>
<comment type="similarity">
    <text evidence="4">Belongs to the WD repeat MDV1/CAF4 family.</text>
</comment>
<dbReference type="InterPro" id="IPR056884">
    <property type="entry name" value="NPHP3-like_N"/>
</dbReference>
<dbReference type="InterPro" id="IPR020472">
    <property type="entry name" value="WD40_PAC1"/>
</dbReference>
<evidence type="ECO:0000256" key="5">
    <source>
        <dbReference type="ARBA" id="ARBA00039789"/>
    </source>
</evidence>
<dbReference type="PANTHER" id="PTHR22847:SF637">
    <property type="entry name" value="WD REPEAT DOMAIN 5B"/>
    <property type="match status" value="1"/>
</dbReference>
<protein>
    <recommendedName>
        <fullName evidence="5">Mitochondrial division protein 1</fullName>
    </recommendedName>
</protein>
<dbReference type="PROSITE" id="PS50082">
    <property type="entry name" value="WD_REPEATS_2"/>
    <property type="match status" value="12"/>
</dbReference>
<organism evidence="9 10">
    <name type="scientific">Truncatella angustata</name>
    <dbReference type="NCBI Taxonomy" id="152316"/>
    <lineage>
        <taxon>Eukaryota</taxon>
        <taxon>Fungi</taxon>
        <taxon>Dikarya</taxon>
        <taxon>Ascomycota</taxon>
        <taxon>Pezizomycotina</taxon>
        <taxon>Sordariomycetes</taxon>
        <taxon>Xylariomycetidae</taxon>
        <taxon>Amphisphaeriales</taxon>
        <taxon>Sporocadaceae</taxon>
        <taxon>Truncatella</taxon>
    </lineage>
</organism>
<dbReference type="PROSITE" id="PS50837">
    <property type="entry name" value="NACHT"/>
    <property type="match status" value="1"/>
</dbReference>
<dbReference type="GO" id="GO:1990234">
    <property type="term" value="C:transferase complex"/>
    <property type="evidence" value="ECO:0007669"/>
    <property type="project" value="UniProtKB-ARBA"/>
</dbReference>
<dbReference type="PANTHER" id="PTHR22847">
    <property type="entry name" value="WD40 REPEAT PROTEIN"/>
    <property type="match status" value="1"/>
</dbReference>